<accession>A0AAN6Q344</accession>
<name>A0AAN6Q344_9PEZI</name>
<dbReference type="EMBL" id="MU863631">
    <property type="protein sequence ID" value="KAK4102648.1"/>
    <property type="molecule type" value="Genomic_DNA"/>
</dbReference>
<protein>
    <submittedName>
        <fullName evidence="1">Uncharacterized protein</fullName>
    </submittedName>
</protein>
<organism evidence="1 2">
    <name type="scientific">Parathielavia hyrcaniae</name>
    <dbReference type="NCBI Taxonomy" id="113614"/>
    <lineage>
        <taxon>Eukaryota</taxon>
        <taxon>Fungi</taxon>
        <taxon>Dikarya</taxon>
        <taxon>Ascomycota</taxon>
        <taxon>Pezizomycotina</taxon>
        <taxon>Sordariomycetes</taxon>
        <taxon>Sordariomycetidae</taxon>
        <taxon>Sordariales</taxon>
        <taxon>Chaetomiaceae</taxon>
        <taxon>Parathielavia</taxon>
    </lineage>
</organism>
<dbReference type="AlphaFoldDB" id="A0AAN6Q344"/>
<reference evidence="1" key="2">
    <citation type="submission" date="2023-05" db="EMBL/GenBank/DDBJ databases">
        <authorList>
            <consortium name="Lawrence Berkeley National Laboratory"/>
            <person name="Steindorff A."/>
            <person name="Hensen N."/>
            <person name="Bonometti L."/>
            <person name="Westerberg I."/>
            <person name="Brannstrom I.O."/>
            <person name="Guillou S."/>
            <person name="Cros-Aarteil S."/>
            <person name="Calhoun S."/>
            <person name="Haridas S."/>
            <person name="Kuo A."/>
            <person name="Mondo S."/>
            <person name="Pangilinan J."/>
            <person name="Riley R."/>
            <person name="Labutti K."/>
            <person name="Andreopoulos B."/>
            <person name="Lipzen A."/>
            <person name="Chen C."/>
            <person name="Yanf M."/>
            <person name="Daum C."/>
            <person name="Ng V."/>
            <person name="Clum A."/>
            <person name="Ohm R."/>
            <person name="Martin F."/>
            <person name="Silar P."/>
            <person name="Natvig D."/>
            <person name="Lalanne C."/>
            <person name="Gautier V."/>
            <person name="Ament-Velasquez S.L."/>
            <person name="Kruys A."/>
            <person name="Hutchinson M.I."/>
            <person name="Powell A.J."/>
            <person name="Barry K."/>
            <person name="Miller A.N."/>
            <person name="Grigoriev I.V."/>
            <person name="Debuchy R."/>
            <person name="Gladieux P."/>
            <person name="Thoren M.H."/>
            <person name="Johannesson H."/>
        </authorList>
    </citation>
    <scope>NUCLEOTIDE SEQUENCE</scope>
    <source>
        <strain evidence="1">CBS 757.83</strain>
    </source>
</reference>
<keyword evidence="2" id="KW-1185">Reference proteome</keyword>
<reference evidence="1" key="1">
    <citation type="journal article" date="2023" name="Mol. Phylogenet. Evol.">
        <title>Genome-scale phylogeny and comparative genomics of the fungal order Sordariales.</title>
        <authorList>
            <person name="Hensen N."/>
            <person name="Bonometti L."/>
            <person name="Westerberg I."/>
            <person name="Brannstrom I.O."/>
            <person name="Guillou S."/>
            <person name="Cros-Aarteil S."/>
            <person name="Calhoun S."/>
            <person name="Haridas S."/>
            <person name="Kuo A."/>
            <person name="Mondo S."/>
            <person name="Pangilinan J."/>
            <person name="Riley R."/>
            <person name="LaButti K."/>
            <person name="Andreopoulos B."/>
            <person name="Lipzen A."/>
            <person name="Chen C."/>
            <person name="Yan M."/>
            <person name="Daum C."/>
            <person name="Ng V."/>
            <person name="Clum A."/>
            <person name="Steindorff A."/>
            <person name="Ohm R.A."/>
            <person name="Martin F."/>
            <person name="Silar P."/>
            <person name="Natvig D.O."/>
            <person name="Lalanne C."/>
            <person name="Gautier V."/>
            <person name="Ament-Velasquez S.L."/>
            <person name="Kruys A."/>
            <person name="Hutchinson M.I."/>
            <person name="Powell A.J."/>
            <person name="Barry K."/>
            <person name="Miller A.N."/>
            <person name="Grigoriev I.V."/>
            <person name="Debuchy R."/>
            <person name="Gladieux P."/>
            <person name="Hiltunen Thoren M."/>
            <person name="Johannesson H."/>
        </authorList>
    </citation>
    <scope>NUCLEOTIDE SEQUENCE</scope>
    <source>
        <strain evidence="1">CBS 757.83</strain>
    </source>
</reference>
<evidence type="ECO:0000313" key="1">
    <source>
        <dbReference type="EMBL" id="KAK4102648.1"/>
    </source>
</evidence>
<dbReference type="Proteomes" id="UP001305647">
    <property type="component" value="Unassembled WGS sequence"/>
</dbReference>
<proteinExistence type="predicted"/>
<evidence type="ECO:0000313" key="2">
    <source>
        <dbReference type="Proteomes" id="UP001305647"/>
    </source>
</evidence>
<gene>
    <name evidence="1" type="ORF">N658DRAFT_344355</name>
</gene>
<comment type="caution">
    <text evidence="1">The sequence shown here is derived from an EMBL/GenBank/DDBJ whole genome shotgun (WGS) entry which is preliminary data.</text>
</comment>
<sequence length="100" mass="11143">MLCCRFPAGVARPGGADGPARSVGCRHDGRPCPTLRDCKITSEIRHADWSSGLWRACLVCWREQLGQGDSTEFRAPRSSRRFACPKEQCSLAMRGPHQER</sequence>